<proteinExistence type="predicted"/>
<dbReference type="Proteomes" id="UP000652761">
    <property type="component" value="Unassembled WGS sequence"/>
</dbReference>
<evidence type="ECO:0000313" key="2">
    <source>
        <dbReference type="EMBL" id="MQL91305.1"/>
    </source>
</evidence>
<reference evidence="2" key="1">
    <citation type="submission" date="2017-07" db="EMBL/GenBank/DDBJ databases">
        <title>Taro Niue Genome Assembly and Annotation.</title>
        <authorList>
            <person name="Atibalentja N."/>
            <person name="Keating K."/>
            <person name="Fields C.J."/>
        </authorList>
    </citation>
    <scope>NUCLEOTIDE SEQUENCE</scope>
    <source>
        <strain evidence="2">Niue_2</strain>
        <tissue evidence="2">Leaf</tissue>
    </source>
</reference>
<gene>
    <name evidence="2" type="ORF">Taro_023915</name>
</gene>
<name>A0A843V604_COLES</name>
<accession>A0A843V604</accession>
<feature type="compositionally biased region" description="Acidic residues" evidence="1">
    <location>
        <begin position="122"/>
        <end position="134"/>
    </location>
</feature>
<protein>
    <submittedName>
        <fullName evidence="2">Uncharacterized protein</fullName>
    </submittedName>
</protein>
<feature type="region of interest" description="Disordered" evidence="1">
    <location>
        <begin position="109"/>
        <end position="134"/>
    </location>
</feature>
<dbReference type="AlphaFoldDB" id="A0A843V604"/>
<evidence type="ECO:0000313" key="3">
    <source>
        <dbReference type="Proteomes" id="UP000652761"/>
    </source>
</evidence>
<sequence>MREDTEVDCSVGSDICNPRFEEWDVDLEEIMVMEAIWQSLQDSKAWTNGTPEASGAGGGLVCGEKSEVNKSTPPCPSLGQCEASSSCACPLPGPVEDYASRLEASEPMRDGMQAGHERSCEDSADESDGTETDTDCLENFPYTEHYPSWRSARFVQDAHLRGSVQASAFATESFSSSAKAETGSCFSSYVHSDTSSSCDSPTFSNVGRGFPQLPVLLVEQPMMIVTESSV</sequence>
<feature type="compositionally biased region" description="Basic and acidic residues" evidence="1">
    <location>
        <begin position="109"/>
        <end position="121"/>
    </location>
</feature>
<feature type="region of interest" description="Disordered" evidence="1">
    <location>
        <begin position="47"/>
        <end position="75"/>
    </location>
</feature>
<comment type="caution">
    <text evidence="2">The sequence shown here is derived from an EMBL/GenBank/DDBJ whole genome shotgun (WGS) entry which is preliminary data.</text>
</comment>
<keyword evidence="3" id="KW-1185">Reference proteome</keyword>
<evidence type="ECO:0000256" key="1">
    <source>
        <dbReference type="SAM" id="MobiDB-lite"/>
    </source>
</evidence>
<organism evidence="2 3">
    <name type="scientific">Colocasia esculenta</name>
    <name type="common">Wild taro</name>
    <name type="synonym">Arum esculentum</name>
    <dbReference type="NCBI Taxonomy" id="4460"/>
    <lineage>
        <taxon>Eukaryota</taxon>
        <taxon>Viridiplantae</taxon>
        <taxon>Streptophyta</taxon>
        <taxon>Embryophyta</taxon>
        <taxon>Tracheophyta</taxon>
        <taxon>Spermatophyta</taxon>
        <taxon>Magnoliopsida</taxon>
        <taxon>Liliopsida</taxon>
        <taxon>Araceae</taxon>
        <taxon>Aroideae</taxon>
        <taxon>Colocasieae</taxon>
        <taxon>Colocasia</taxon>
    </lineage>
</organism>
<dbReference type="EMBL" id="NMUH01001325">
    <property type="protein sequence ID" value="MQL91305.1"/>
    <property type="molecule type" value="Genomic_DNA"/>
</dbReference>